<evidence type="ECO:0000313" key="2">
    <source>
        <dbReference type="Proteomes" id="UP000277928"/>
    </source>
</evidence>
<dbReference type="EMBL" id="UYRX01000025">
    <property type="protein sequence ID" value="VDK69758.1"/>
    <property type="molecule type" value="Genomic_DNA"/>
</dbReference>
<proteinExistence type="predicted"/>
<organism evidence="1 2">
    <name type="scientific">Litomosoides sigmodontis</name>
    <name type="common">Filarial nematode worm</name>
    <dbReference type="NCBI Taxonomy" id="42156"/>
    <lineage>
        <taxon>Eukaryota</taxon>
        <taxon>Metazoa</taxon>
        <taxon>Ecdysozoa</taxon>
        <taxon>Nematoda</taxon>
        <taxon>Chromadorea</taxon>
        <taxon>Rhabditida</taxon>
        <taxon>Spirurina</taxon>
        <taxon>Spiruromorpha</taxon>
        <taxon>Filarioidea</taxon>
        <taxon>Onchocercidae</taxon>
        <taxon>Litomosoides</taxon>
    </lineage>
</organism>
<protein>
    <submittedName>
        <fullName evidence="1">Uncharacterized protein</fullName>
    </submittedName>
</protein>
<name>A0A3P6TU11_LITSI</name>
<reference evidence="1 2" key="1">
    <citation type="submission" date="2018-08" db="EMBL/GenBank/DDBJ databases">
        <authorList>
            <person name="Laetsch R D."/>
            <person name="Stevens L."/>
            <person name="Kumar S."/>
            <person name="Blaxter L. M."/>
        </authorList>
    </citation>
    <scope>NUCLEOTIDE SEQUENCE [LARGE SCALE GENOMIC DNA]</scope>
</reference>
<keyword evidence="2" id="KW-1185">Reference proteome</keyword>
<gene>
    <name evidence="1" type="ORF">NLS_LOCUS875</name>
</gene>
<accession>A0A3P6TU11</accession>
<dbReference type="Proteomes" id="UP000277928">
    <property type="component" value="Unassembled WGS sequence"/>
</dbReference>
<evidence type="ECO:0000313" key="1">
    <source>
        <dbReference type="EMBL" id="VDK69758.1"/>
    </source>
</evidence>
<sequence>MSGSALHQPIFEQLTGRKVVCIWLVSIPCEETSVWGALWIGGHQVVRDTHAACVLAVRLREEFLTPV</sequence>
<dbReference type="AlphaFoldDB" id="A0A3P6TU11"/>